<proteinExistence type="predicted"/>
<feature type="region of interest" description="Disordered" evidence="2">
    <location>
        <begin position="530"/>
        <end position="579"/>
    </location>
</feature>
<reference evidence="4" key="1">
    <citation type="submission" date="2014-03" db="EMBL/GenBank/DDBJ databases">
        <authorList>
            <person name="Aksoy S."/>
            <person name="Warren W."/>
            <person name="Wilson R.K."/>
        </authorList>
    </citation>
    <scope>NUCLEOTIDE SEQUENCE [LARGE SCALE GENOMIC DNA]</scope>
    <source>
        <strain evidence="4">IAEA</strain>
    </source>
</reference>
<feature type="region of interest" description="Disordered" evidence="2">
    <location>
        <begin position="1514"/>
        <end position="1550"/>
    </location>
</feature>
<evidence type="ECO:0000256" key="1">
    <source>
        <dbReference type="SAM" id="Coils"/>
    </source>
</evidence>
<feature type="region of interest" description="Disordered" evidence="2">
    <location>
        <begin position="620"/>
        <end position="649"/>
    </location>
</feature>
<feature type="compositionally biased region" description="Low complexity" evidence="2">
    <location>
        <begin position="1541"/>
        <end position="1550"/>
    </location>
</feature>
<name>A0A1B0A059_GLOPL</name>
<protein>
    <submittedName>
        <fullName evidence="3">Uncharacterized protein</fullName>
    </submittedName>
</protein>
<feature type="compositionally biased region" description="Basic and acidic residues" evidence="2">
    <location>
        <begin position="559"/>
        <end position="571"/>
    </location>
</feature>
<feature type="compositionally biased region" description="Basic and acidic residues" evidence="2">
    <location>
        <begin position="219"/>
        <end position="229"/>
    </location>
</feature>
<keyword evidence="1" id="KW-0175">Coiled coil</keyword>
<dbReference type="EnsemblMetazoa" id="GPAI030401-RA">
    <property type="protein sequence ID" value="GPAI030401-PA"/>
    <property type="gene ID" value="GPAI030401"/>
</dbReference>
<evidence type="ECO:0000256" key="2">
    <source>
        <dbReference type="SAM" id="MobiDB-lite"/>
    </source>
</evidence>
<reference evidence="3" key="2">
    <citation type="submission" date="2020-05" db="UniProtKB">
        <authorList>
            <consortium name="EnsemblMetazoa"/>
        </authorList>
    </citation>
    <scope>IDENTIFICATION</scope>
    <source>
        <strain evidence="3">IAEA</strain>
    </source>
</reference>
<dbReference type="STRING" id="7398.A0A1B0A059"/>
<feature type="coiled-coil region" evidence="1">
    <location>
        <begin position="1085"/>
        <end position="1123"/>
    </location>
</feature>
<sequence length="1599" mass="180403">MKRDNTSATLFLAGPFILMEDNKYCSSLSGENETIKLFEEEKNSVKKQKGQTLTSQQSELMTPEQDTKLLMPTLNVKDKKVNEDCQKTPSSAPAKGANSTCSTLVQQTDGVVCNKTDIQIMTSAKEIKDSEKSKSLSPEKNKEVLTLEKETNSFTSAGRSLREDAKYLSKTSPILNQNENTPTSRNETQENVLKKDEHCPLAQGTNTFHGDVQSIQNDKMPRNKDKKTPNENSNEETIENGADVGSREGSLNKDHLKFENEKSKIGKDSTKISGENSTIYVHKGKKLVDSLVKSSNEENEKKNIPSECLLNQIMKTEENLPTAHGVSNPGVTTTLTENVKEKYTEADENEIESENNENFSLTVEGVLEHIKNRLENISEDLLVANRMKDKRDKETIVKVIPNPQPAMSDEKCVNNDDSPNHNVNKNMKSAVEVACSPVNGKRVECLEVRRGSEGDEALQNIEDIEIPDEDDEEEMILPHESIGITKSVDDKDNQDVVTEATTKNDVQDIDDDNLLETIRTHIINYDNQKSGEATNERIKASTATQESDVISLEEGSNDSEEHNLNNSHEDPLNCLDNEAPTKDSQAVKTFVNKIESINLIVEDDDDEDEVQIIENRNSPICIESDDDDDDDELEKHGRLKEQAPTIRRSPSKQIITTSTATVSVSKNITITRTNARKSTAKQQFPSKSKIMATAFSATATARTGSAQNKTKLTFHILPQRSATPISNESNVAVLDTIDLLDSSDDEEQTRLFVKKRTLLTTNNKVQGQIPMSNMSNMTSALPLSNQFQRNLRSKAISRPLLKPTPQSNFLNAVQLQPTAAFGVQPAAFSALLSNKNVIIPNAFYGNPPGLRSPSPDEQASKENSIRWLKHFVLQFSNAQLIASHSCFVLLQRVLRYKDFMRIKALRANLNTQAHTAKDYIETTLLKELTTIFFKSSLNGGVTTCGKRFSELTCVGSDGGINRKPVTLLTHATSGRATLKTWHFNSDIEDIALPLAGINVESYAKVVNPVTSTLTTATANRKRHTNDDDDEDEYVPSQPIYMENPSHENNGEERKRSLRTKRTKRYDSNFSYNEDLIEFDMDNDNYDNEATQLLEERQAKAQAEAEIQQKIEQKRLEAKRQREQQVKSFESAFIQTFAKNIDEGAKMEESSNGQEKAISKRVHLNNDDSTALVGQYATVNDAEDLLQATWIENIENSETNGVINEEERKTKNVNDVNYDDEYNDPEQLLQHYICTSTSSSTSQCSKKYQKSKNGKKNSSLKQQSTKFDFEQMRQPRCTEDEFIAIDGWPNDEATAATSSCWPKNTDIDMHVNGRNKDVCVICKLNALRIVQHYVNWHPGCEIYTSRLTFSRILQLQHTNLNLATVSTYKKGKHQYEATCAFCSKRSRFMLLYWYHHFTMHTGEYTYRCTGCGIRKPTRSLISLISHHKQSCPGNIVQEHVFDQKATQIEAFYCSLCNYVQLHRTNIVKHLHTQHNIKKILPKHVQKIILLRAHRSHAVTTNLKSLHTSQVEYITDDDETQNDAGYKEDRSDNQQEVDDEAENYASISSSSQSQNQYYNYMPPYILQSEQLPQWDTTMMDDDDDLSYTICGMLDVQMPTGL</sequence>
<keyword evidence="4" id="KW-1185">Reference proteome</keyword>
<feature type="compositionally biased region" description="Acidic residues" evidence="2">
    <location>
        <begin position="623"/>
        <end position="632"/>
    </location>
</feature>
<feature type="compositionally biased region" description="Polar residues" evidence="2">
    <location>
        <begin position="169"/>
        <end position="191"/>
    </location>
</feature>
<feature type="region of interest" description="Disordered" evidence="2">
    <location>
        <begin position="164"/>
        <end position="251"/>
    </location>
</feature>
<feature type="region of interest" description="Disordered" evidence="2">
    <location>
        <begin position="1016"/>
        <end position="1059"/>
    </location>
</feature>
<feature type="region of interest" description="Disordered" evidence="2">
    <location>
        <begin position="1238"/>
        <end position="1264"/>
    </location>
</feature>
<feature type="compositionally biased region" description="Polar residues" evidence="2">
    <location>
        <begin position="203"/>
        <end position="217"/>
    </location>
</feature>
<dbReference type="VEuPathDB" id="VectorBase:GPAI030401"/>
<feature type="region of interest" description="Disordered" evidence="2">
    <location>
        <begin position="42"/>
        <end position="61"/>
    </location>
</feature>
<feature type="compositionally biased region" description="Basic and acidic residues" evidence="2">
    <location>
        <begin position="1044"/>
        <end position="1054"/>
    </location>
</feature>
<evidence type="ECO:0000313" key="3">
    <source>
        <dbReference type="EnsemblMetazoa" id="GPAI030401-PA"/>
    </source>
</evidence>
<accession>A0A1B0A059</accession>
<feature type="compositionally biased region" description="Polar residues" evidence="2">
    <location>
        <begin position="50"/>
        <end position="60"/>
    </location>
</feature>
<dbReference type="Proteomes" id="UP000092445">
    <property type="component" value="Unassembled WGS sequence"/>
</dbReference>
<organism evidence="3 4">
    <name type="scientific">Glossina pallidipes</name>
    <name type="common">Tsetse fly</name>
    <dbReference type="NCBI Taxonomy" id="7398"/>
    <lineage>
        <taxon>Eukaryota</taxon>
        <taxon>Metazoa</taxon>
        <taxon>Ecdysozoa</taxon>
        <taxon>Arthropoda</taxon>
        <taxon>Hexapoda</taxon>
        <taxon>Insecta</taxon>
        <taxon>Pterygota</taxon>
        <taxon>Neoptera</taxon>
        <taxon>Endopterygota</taxon>
        <taxon>Diptera</taxon>
        <taxon>Brachycera</taxon>
        <taxon>Muscomorpha</taxon>
        <taxon>Hippoboscoidea</taxon>
        <taxon>Glossinidae</taxon>
        <taxon>Glossina</taxon>
    </lineage>
</organism>
<evidence type="ECO:0000313" key="4">
    <source>
        <dbReference type="Proteomes" id="UP000092445"/>
    </source>
</evidence>